<dbReference type="GO" id="GO:0017108">
    <property type="term" value="F:5'-flap endonuclease activity"/>
    <property type="evidence" value="ECO:0007669"/>
    <property type="project" value="UniProtKB-ARBA"/>
</dbReference>
<evidence type="ECO:0000256" key="11">
    <source>
        <dbReference type="ARBA" id="ARBA00023242"/>
    </source>
</evidence>
<feature type="compositionally biased region" description="Basic and acidic residues" evidence="13">
    <location>
        <begin position="569"/>
        <end position="594"/>
    </location>
</feature>
<dbReference type="Gene3D" id="1.10.150.20">
    <property type="entry name" value="5' to 3' exonuclease, C-terminal subdomain"/>
    <property type="match status" value="1"/>
</dbReference>
<feature type="compositionally biased region" description="Polar residues" evidence="13">
    <location>
        <begin position="15"/>
        <end position="28"/>
    </location>
</feature>
<name>A0A1W4W5Q5_AGRPL</name>
<comment type="subcellular location">
    <subcellularLocation>
        <location evidence="2">Nucleus</location>
    </subcellularLocation>
</comment>
<dbReference type="SMART" id="SM00279">
    <property type="entry name" value="HhH2"/>
    <property type="match status" value="1"/>
</dbReference>
<evidence type="ECO:0000256" key="13">
    <source>
        <dbReference type="SAM" id="MobiDB-lite"/>
    </source>
</evidence>
<dbReference type="GO" id="GO:0005634">
    <property type="term" value="C:nucleus"/>
    <property type="evidence" value="ECO:0007669"/>
    <property type="project" value="UniProtKB-SubCell"/>
</dbReference>
<feature type="region of interest" description="Disordered" evidence="13">
    <location>
        <begin position="672"/>
        <end position="708"/>
    </location>
</feature>
<keyword evidence="9" id="KW-0460">Magnesium</keyword>
<dbReference type="Pfam" id="PF00867">
    <property type="entry name" value="XPG_I"/>
    <property type="match status" value="1"/>
</dbReference>
<reference evidence="16" key="1">
    <citation type="submission" date="2025-08" db="UniProtKB">
        <authorList>
            <consortium name="RefSeq"/>
        </authorList>
    </citation>
    <scope>IDENTIFICATION</scope>
    <source>
        <tissue evidence="16">Entire body</tissue>
    </source>
</reference>
<dbReference type="SMART" id="SM00484">
    <property type="entry name" value="XPGI"/>
    <property type="match status" value="1"/>
</dbReference>
<dbReference type="PANTHER" id="PTHR16171">
    <property type="entry name" value="DNA REPAIR PROTEIN COMPLEMENTING XP-G CELLS-RELATED"/>
    <property type="match status" value="1"/>
</dbReference>
<evidence type="ECO:0000256" key="5">
    <source>
        <dbReference type="ARBA" id="ARBA00022723"/>
    </source>
</evidence>
<comment type="similarity">
    <text evidence="12">Belongs to the XPG/RAD2 endonuclease family. GEN subfamily.</text>
</comment>
<dbReference type="GO" id="GO:0006281">
    <property type="term" value="P:DNA repair"/>
    <property type="evidence" value="ECO:0007669"/>
    <property type="project" value="UniProtKB-KW"/>
</dbReference>
<feature type="region of interest" description="Disordered" evidence="13">
    <location>
        <begin position="812"/>
        <end position="843"/>
    </location>
</feature>
<dbReference type="SUPFAM" id="SSF47807">
    <property type="entry name" value="5' to 3' exonuclease, C-terminal subdomain"/>
    <property type="match status" value="1"/>
</dbReference>
<evidence type="ECO:0000313" key="16">
    <source>
        <dbReference type="RefSeq" id="XP_018319444.1"/>
    </source>
</evidence>
<feature type="compositionally biased region" description="Basic residues" evidence="13">
    <location>
        <begin position="812"/>
        <end position="824"/>
    </location>
</feature>
<dbReference type="InterPro" id="IPR036279">
    <property type="entry name" value="5-3_exonuclease_C_sf"/>
</dbReference>
<protein>
    <submittedName>
        <fullName evidence="16">DNA repair protein complementing XP-G cells-like</fullName>
    </submittedName>
</protein>
<dbReference type="InterPro" id="IPR006086">
    <property type="entry name" value="XPG-I_dom"/>
</dbReference>
<dbReference type="PANTHER" id="PTHR16171:SF7">
    <property type="entry name" value="DNA REPAIR PROTEIN RAD2"/>
    <property type="match status" value="1"/>
</dbReference>
<keyword evidence="11" id="KW-0539">Nucleus</keyword>
<keyword evidence="15" id="KW-1185">Reference proteome</keyword>
<feature type="domain" description="XPG-I" evidence="14">
    <location>
        <begin position="229"/>
        <end position="298"/>
    </location>
</feature>
<feature type="compositionally biased region" description="Acidic residues" evidence="13">
    <location>
        <begin position="1"/>
        <end position="11"/>
    </location>
</feature>
<dbReference type="OrthoDB" id="31113at2759"/>
<evidence type="ECO:0000256" key="3">
    <source>
        <dbReference type="ARBA" id="ARBA00022553"/>
    </source>
</evidence>
<evidence type="ECO:0000256" key="2">
    <source>
        <dbReference type="ARBA" id="ARBA00004123"/>
    </source>
</evidence>
<feature type="region of interest" description="Disordered" evidence="13">
    <location>
        <begin position="563"/>
        <end position="635"/>
    </location>
</feature>
<gene>
    <name evidence="16" type="primary">LOC108732939</name>
</gene>
<dbReference type="Gene3D" id="3.40.50.1010">
    <property type="entry name" value="5'-nuclease"/>
    <property type="match status" value="1"/>
</dbReference>
<keyword evidence="8" id="KW-0378">Hydrolase</keyword>
<keyword evidence="6" id="KW-0255">Endonuclease</keyword>
<evidence type="ECO:0000256" key="10">
    <source>
        <dbReference type="ARBA" id="ARBA00023204"/>
    </source>
</evidence>
<dbReference type="GO" id="GO:0046872">
    <property type="term" value="F:metal ion binding"/>
    <property type="evidence" value="ECO:0007669"/>
    <property type="project" value="UniProtKB-KW"/>
</dbReference>
<feature type="compositionally biased region" description="Polar residues" evidence="13">
    <location>
        <begin position="683"/>
        <end position="692"/>
    </location>
</feature>
<evidence type="ECO:0000256" key="7">
    <source>
        <dbReference type="ARBA" id="ARBA00022763"/>
    </source>
</evidence>
<dbReference type="PRINTS" id="PR00853">
    <property type="entry name" value="XPGRADSUPER"/>
</dbReference>
<dbReference type="CDD" id="cd09904">
    <property type="entry name" value="H3TH_XPG"/>
    <property type="match status" value="1"/>
</dbReference>
<feature type="compositionally biased region" description="Basic residues" evidence="13">
    <location>
        <begin position="696"/>
        <end position="707"/>
    </location>
</feature>
<dbReference type="InterPro" id="IPR006084">
    <property type="entry name" value="XPG/Rad2"/>
</dbReference>
<dbReference type="PROSITE" id="PS00842">
    <property type="entry name" value="XPG_2"/>
    <property type="match status" value="1"/>
</dbReference>
<feature type="region of interest" description="Disordered" evidence="13">
    <location>
        <begin position="1"/>
        <end position="28"/>
    </location>
</feature>
<evidence type="ECO:0000256" key="4">
    <source>
        <dbReference type="ARBA" id="ARBA00022722"/>
    </source>
</evidence>
<keyword evidence="5" id="KW-0479">Metal-binding</keyword>
<dbReference type="AlphaFoldDB" id="A0A1W4W5Q5"/>
<feature type="region of interest" description="Disordered" evidence="13">
    <location>
        <begin position="480"/>
        <end position="514"/>
    </location>
</feature>
<evidence type="ECO:0000256" key="1">
    <source>
        <dbReference type="ARBA" id="ARBA00001946"/>
    </source>
</evidence>
<dbReference type="CDD" id="cd09868">
    <property type="entry name" value="PIN_XPG_RAD2"/>
    <property type="match status" value="1"/>
</dbReference>
<evidence type="ECO:0000313" key="15">
    <source>
        <dbReference type="Proteomes" id="UP000192223"/>
    </source>
</evidence>
<organism evidence="15 16">
    <name type="scientific">Agrilus planipennis</name>
    <name type="common">Emerald ash borer</name>
    <name type="synonym">Agrilus marcopoli</name>
    <dbReference type="NCBI Taxonomy" id="224129"/>
    <lineage>
        <taxon>Eukaryota</taxon>
        <taxon>Metazoa</taxon>
        <taxon>Ecdysozoa</taxon>
        <taxon>Arthropoda</taxon>
        <taxon>Hexapoda</taxon>
        <taxon>Insecta</taxon>
        <taxon>Pterygota</taxon>
        <taxon>Neoptera</taxon>
        <taxon>Endopterygota</taxon>
        <taxon>Coleoptera</taxon>
        <taxon>Polyphaga</taxon>
        <taxon>Elateriformia</taxon>
        <taxon>Buprestoidea</taxon>
        <taxon>Buprestidae</taxon>
        <taxon>Agrilinae</taxon>
        <taxon>Agrilus</taxon>
    </lineage>
</organism>
<dbReference type="STRING" id="224129.A0A1W4W5Q5"/>
<keyword evidence="10" id="KW-0234">DNA repair</keyword>
<evidence type="ECO:0000256" key="6">
    <source>
        <dbReference type="ARBA" id="ARBA00022759"/>
    </source>
</evidence>
<accession>A0A1W4W5Q5</accession>
<evidence type="ECO:0000256" key="8">
    <source>
        <dbReference type="ARBA" id="ARBA00022801"/>
    </source>
</evidence>
<keyword evidence="7" id="KW-0227">DNA damage</keyword>
<dbReference type="Proteomes" id="UP000192223">
    <property type="component" value="Unplaced"/>
</dbReference>
<keyword evidence="3" id="KW-0597">Phosphoprotein</keyword>
<dbReference type="KEGG" id="apln:108732939"/>
<dbReference type="FunFam" id="1.10.150.20:FF:000030">
    <property type="entry name" value="Flap endonuclease GEN-like 1"/>
    <property type="match status" value="1"/>
</dbReference>
<evidence type="ECO:0000259" key="14">
    <source>
        <dbReference type="SMART" id="SM00484"/>
    </source>
</evidence>
<evidence type="ECO:0000256" key="9">
    <source>
        <dbReference type="ARBA" id="ARBA00022842"/>
    </source>
</evidence>
<keyword evidence="4" id="KW-0540">Nuclease</keyword>
<dbReference type="InParanoid" id="A0A1W4W5Q5"/>
<dbReference type="GeneID" id="108732939"/>
<sequence length="843" mass="95666">MSDSDSSDDLLEVPTNESRTPTKTSGSSFEITIQPSELLQDDLFSDIFSKSLVSGAKTSTKTYTQNAIIRNTLSRIPEETNDIENRKLNKEIANYLNETISKKTESIAFSKKTEKKPEEELTKETVMTTKSNVNISESNNKSIGLTTQENKEKVVKELLQTLKDSNTVYTNENNTPEKAVDFLNTNQLKEIQRNLVEEQNHLISEKSNKERLATNITDQMYQEAQELLQLFGVPYIIAPMEAEAQCAFLDLINLTDGTITDDSDIWLFGGKTVYKNFFNQNKYVLEFKSEDIEHHFKLTREQMILLALLVGSDYTVGIQGIGPVTALEVLAAFPPSKVTEFSLSHQQLLSGLLEFRSWLTGGKSIPGKTSLRNKLKNVVFTENFPSYQVVQAYLDPKVDTSKEPFSWAKPDIVALTDFARDKFGWTRFKSEEILKPVLKRLEEKHIQKSIRNYFKTKYKLHSTETEAKMSKRVQKAIQKIGTEPIDSLDEDQTSEKRAKKKKNATGIEQEKLQKTKKTKFNKTIATDANTSKQDTDFVENPGRVKAEASNKISNSLSVLKGKKLKSQKTKKDSQVKITRKTKELQKIEKNDDTNNNKLSENSESIEEERENIDKQKQSNSKKAIKKQVSESTWSLSAPVTEEINKVQQSNNNPKGSGIDDVDVVSVSRELNETDSNKIGSPADFNQPSTSTAIIPKRPKNTSKNNKKQKIDINEVINGGDEEMRILQDVITHSKSKVEQIRLQLTNQLKRNTRSTKEPKEIIRDVSGPISPLDRLKTENIHKKEVIPQKIQDNLTMMRSKMKAIEVLKTKKNATKKRPKIKRMTHIGTHYLSESSSDEDIKKA</sequence>
<evidence type="ECO:0000256" key="12">
    <source>
        <dbReference type="ARBA" id="ARBA00038112"/>
    </source>
</evidence>
<dbReference type="GO" id="GO:0003697">
    <property type="term" value="F:single-stranded DNA binding"/>
    <property type="evidence" value="ECO:0007669"/>
    <property type="project" value="TreeGrafter"/>
</dbReference>
<dbReference type="RefSeq" id="XP_018319444.1">
    <property type="nucleotide sequence ID" value="XM_018463942.1"/>
</dbReference>
<dbReference type="InterPro" id="IPR019974">
    <property type="entry name" value="XPG_CS"/>
</dbReference>
<dbReference type="GO" id="GO:0008821">
    <property type="term" value="F:crossover junction DNA endonuclease activity"/>
    <property type="evidence" value="ECO:0007669"/>
    <property type="project" value="UniProtKB-ARBA"/>
</dbReference>
<dbReference type="InterPro" id="IPR029060">
    <property type="entry name" value="PIN-like_dom_sf"/>
</dbReference>
<dbReference type="GO" id="GO:0000400">
    <property type="term" value="F:four-way junction DNA binding"/>
    <property type="evidence" value="ECO:0007669"/>
    <property type="project" value="UniProtKB-ARBA"/>
</dbReference>
<comment type="cofactor">
    <cofactor evidence="1">
        <name>Mg(2+)</name>
        <dbReference type="ChEBI" id="CHEBI:18420"/>
    </cofactor>
</comment>
<dbReference type="SUPFAM" id="SSF88723">
    <property type="entry name" value="PIN domain-like"/>
    <property type="match status" value="1"/>
</dbReference>
<proteinExistence type="inferred from homology"/>
<dbReference type="InterPro" id="IPR008918">
    <property type="entry name" value="HhH2"/>
</dbReference>